<proteinExistence type="predicted"/>
<keyword evidence="1" id="KW-1133">Transmembrane helix</keyword>
<feature type="transmembrane region" description="Helical" evidence="1">
    <location>
        <begin position="31"/>
        <end position="48"/>
    </location>
</feature>
<name>A0A842YNK6_METTF</name>
<dbReference type="EMBL" id="QKOF01000003">
    <property type="protein sequence ID" value="MBE2899553.1"/>
    <property type="molecule type" value="Genomic_DNA"/>
</dbReference>
<gene>
    <name evidence="2" type="ORF">DNK57_01745</name>
</gene>
<dbReference type="OrthoDB" id="81301at2157"/>
<accession>A0A842YNK6</accession>
<keyword evidence="1" id="KW-0812">Transmembrane</keyword>
<dbReference type="AlphaFoldDB" id="A0A842YNK6"/>
<feature type="transmembrane region" description="Helical" evidence="1">
    <location>
        <begin position="60"/>
        <end position="80"/>
    </location>
</feature>
<evidence type="ECO:0000313" key="3">
    <source>
        <dbReference type="Proteomes" id="UP000646659"/>
    </source>
</evidence>
<dbReference type="RefSeq" id="WP_192961332.1">
    <property type="nucleotide sequence ID" value="NZ_QKOF01000003.1"/>
</dbReference>
<evidence type="ECO:0000256" key="1">
    <source>
        <dbReference type="SAM" id="Phobius"/>
    </source>
</evidence>
<organism evidence="2 3">
    <name type="scientific">Methanothermobacter thermautotrophicus</name>
    <name type="common">Methanobacterium thermoformicicum</name>
    <dbReference type="NCBI Taxonomy" id="145262"/>
    <lineage>
        <taxon>Archaea</taxon>
        <taxon>Methanobacteriati</taxon>
        <taxon>Methanobacteriota</taxon>
        <taxon>Methanomada group</taxon>
        <taxon>Methanobacteria</taxon>
        <taxon>Methanobacteriales</taxon>
        <taxon>Methanobacteriaceae</taxon>
        <taxon>Methanothermobacter</taxon>
    </lineage>
</organism>
<feature type="transmembrane region" description="Helical" evidence="1">
    <location>
        <begin position="7"/>
        <end position="25"/>
    </location>
</feature>
<comment type="caution">
    <text evidence="2">The sequence shown here is derived from an EMBL/GenBank/DDBJ whole genome shotgun (WGS) entry which is preliminary data.</text>
</comment>
<evidence type="ECO:0000313" key="2">
    <source>
        <dbReference type="EMBL" id="MBE2899553.1"/>
    </source>
</evidence>
<dbReference type="Proteomes" id="UP000646659">
    <property type="component" value="Unassembled WGS sequence"/>
</dbReference>
<sequence>MERDLTLLTALVAGGVIIVSLLAAIMQRMSLAVITILGVLFTVLLLMAGREGFSRFSEDLERAAFFVVLAMFMVSFIILYRPL</sequence>
<protein>
    <submittedName>
        <fullName evidence="2">Energy-converting hydrogenase A, subunit K</fullName>
    </submittedName>
</protein>
<keyword evidence="1" id="KW-0472">Membrane</keyword>
<reference evidence="2" key="1">
    <citation type="submission" date="2018-06" db="EMBL/GenBank/DDBJ databases">
        <title>Draft genome sequence of Methanothermobacter thermautotrophicus Strain WHS, a thermophilic, hydrogenotrophic methanogen isolated from Washburn Hot Springs in Yellowstone National Park, USA.</title>
        <authorList>
            <person name="Mckay L.J."/>
            <person name="Klingelsmith K."/>
            <person name="Inskeep W.P."/>
            <person name="Fields M.W."/>
        </authorList>
    </citation>
    <scope>NUCLEOTIDE SEQUENCE</scope>
    <source>
        <strain evidence="2">WHS</strain>
    </source>
</reference>